<evidence type="ECO:0000313" key="2">
    <source>
        <dbReference type="Proteomes" id="UP000076532"/>
    </source>
</evidence>
<organism evidence="1 2">
    <name type="scientific">Athelia psychrophila</name>
    <dbReference type="NCBI Taxonomy" id="1759441"/>
    <lineage>
        <taxon>Eukaryota</taxon>
        <taxon>Fungi</taxon>
        <taxon>Dikarya</taxon>
        <taxon>Basidiomycota</taxon>
        <taxon>Agaricomycotina</taxon>
        <taxon>Agaricomycetes</taxon>
        <taxon>Agaricomycetidae</taxon>
        <taxon>Atheliales</taxon>
        <taxon>Atheliaceae</taxon>
        <taxon>Athelia</taxon>
    </lineage>
</organism>
<dbReference type="EMBL" id="KV417485">
    <property type="protein sequence ID" value="KZP32458.1"/>
    <property type="molecule type" value="Genomic_DNA"/>
</dbReference>
<dbReference type="AlphaFoldDB" id="A0A166V8J9"/>
<keyword evidence="2" id="KW-1185">Reference proteome</keyword>
<proteinExistence type="predicted"/>
<evidence type="ECO:0000313" key="1">
    <source>
        <dbReference type="EMBL" id="KZP32458.1"/>
    </source>
</evidence>
<name>A0A166V8J9_9AGAM</name>
<reference evidence="1 2" key="1">
    <citation type="journal article" date="2016" name="Mol. Biol. Evol.">
        <title>Comparative Genomics of Early-Diverging Mushroom-Forming Fungi Provides Insights into the Origins of Lignocellulose Decay Capabilities.</title>
        <authorList>
            <person name="Nagy L.G."/>
            <person name="Riley R."/>
            <person name="Tritt A."/>
            <person name="Adam C."/>
            <person name="Daum C."/>
            <person name="Floudas D."/>
            <person name="Sun H."/>
            <person name="Yadav J.S."/>
            <person name="Pangilinan J."/>
            <person name="Larsson K.H."/>
            <person name="Matsuura K."/>
            <person name="Barry K."/>
            <person name="Labutti K."/>
            <person name="Kuo R."/>
            <person name="Ohm R.A."/>
            <person name="Bhattacharya S.S."/>
            <person name="Shirouzu T."/>
            <person name="Yoshinaga Y."/>
            <person name="Martin F.M."/>
            <person name="Grigoriev I.V."/>
            <person name="Hibbett D.S."/>
        </authorList>
    </citation>
    <scope>NUCLEOTIDE SEQUENCE [LARGE SCALE GENOMIC DNA]</scope>
    <source>
        <strain evidence="1 2">CBS 109695</strain>
    </source>
</reference>
<gene>
    <name evidence="1" type="ORF">FIBSPDRAFT_477627</name>
</gene>
<protein>
    <submittedName>
        <fullName evidence="1">Uncharacterized protein</fullName>
    </submittedName>
</protein>
<sequence length="141" mass="15670">MIQLMYEAERLFASAASTTPLPASSIRTNINDYAHELAGFTPTPRTPARPLLHKLPPSGNGRWRGPDCECSVGSAPAAHKQDRCAHDLMDRPLVGTGCLLARPRRHSSTPYLASTGRYQHLHYRHMDHSILRQQSLPPILI</sequence>
<dbReference type="Proteomes" id="UP000076532">
    <property type="component" value="Unassembled WGS sequence"/>
</dbReference>
<accession>A0A166V8J9</accession>